<dbReference type="RefSeq" id="WP_146391802.1">
    <property type="nucleotide sequence ID" value="NZ_SJPK01000006.1"/>
</dbReference>
<evidence type="ECO:0000259" key="1">
    <source>
        <dbReference type="Pfam" id="PF07596"/>
    </source>
</evidence>
<feature type="domain" description="DUF1559" evidence="1">
    <location>
        <begin position="36"/>
        <end position="333"/>
    </location>
</feature>
<dbReference type="SUPFAM" id="SSF54523">
    <property type="entry name" value="Pili subunits"/>
    <property type="match status" value="1"/>
</dbReference>
<dbReference type="InterPro" id="IPR012902">
    <property type="entry name" value="N_methyl_site"/>
</dbReference>
<dbReference type="OrthoDB" id="241541at2"/>
<comment type="caution">
    <text evidence="2">The sequence shown here is derived from an EMBL/GenBank/DDBJ whole genome shotgun (WGS) entry which is preliminary data.</text>
</comment>
<name>A0A5C5XTF4_9BACT</name>
<dbReference type="AlphaFoldDB" id="A0A5C5XTF4"/>
<keyword evidence="3" id="KW-1185">Reference proteome</keyword>
<evidence type="ECO:0000313" key="2">
    <source>
        <dbReference type="EMBL" id="TWT65958.1"/>
    </source>
</evidence>
<protein>
    <recommendedName>
        <fullName evidence="1">DUF1559 domain-containing protein</fullName>
    </recommendedName>
</protein>
<dbReference type="InterPro" id="IPR045584">
    <property type="entry name" value="Pilin-like"/>
</dbReference>
<dbReference type="NCBIfam" id="TIGR04294">
    <property type="entry name" value="pre_pil_HX9DG"/>
    <property type="match status" value="1"/>
</dbReference>
<dbReference type="Gene3D" id="3.30.700.10">
    <property type="entry name" value="Glycoprotein, Type 4 Pilin"/>
    <property type="match status" value="1"/>
</dbReference>
<dbReference type="PANTHER" id="PTHR30093">
    <property type="entry name" value="GENERAL SECRETION PATHWAY PROTEIN G"/>
    <property type="match status" value="1"/>
</dbReference>
<dbReference type="Proteomes" id="UP000318053">
    <property type="component" value="Unassembled WGS sequence"/>
</dbReference>
<dbReference type="InterPro" id="IPR011453">
    <property type="entry name" value="DUF1559"/>
</dbReference>
<accession>A0A5C5XTF4</accession>
<dbReference type="EMBL" id="SJPK01000006">
    <property type="protein sequence ID" value="TWT65958.1"/>
    <property type="molecule type" value="Genomic_DNA"/>
</dbReference>
<proteinExistence type="predicted"/>
<dbReference type="InterPro" id="IPR027558">
    <property type="entry name" value="Pre_pil_HX9DG_C"/>
</dbReference>
<dbReference type="NCBIfam" id="TIGR02532">
    <property type="entry name" value="IV_pilin_GFxxxE"/>
    <property type="match status" value="1"/>
</dbReference>
<organism evidence="2 3">
    <name type="scientific">Allorhodopirellula solitaria</name>
    <dbReference type="NCBI Taxonomy" id="2527987"/>
    <lineage>
        <taxon>Bacteria</taxon>
        <taxon>Pseudomonadati</taxon>
        <taxon>Planctomycetota</taxon>
        <taxon>Planctomycetia</taxon>
        <taxon>Pirellulales</taxon>
        <taxon>Pirellulaceae</taxon>
        <taxon>Allorhodopirellula</taxon>
    </lineage>
</organism>
<gene>
    <name evidence="2" type="ORF">CA85_28170</name>
</gene>
<reference evidence="2 3" key="1">
    <citation type="submission" date="2019-02" db="EMBL/GenBank/DDBJ databases">
        <title>Deep-cultivation of Planctomycetes and their phenomic and genomic characterization uncovers novel biology.</title>
        <authorList>
            <person name="Wiegand S."/>
            <person name="Jogler M."/>
            <person name="Boedeker C."/>
            <person name="Pinto D."/>
            <person name="Vollmers J."/>
            <person name="Rivas-Marin E."/>
            <person name="Kohn T."/>
            <person name="Peeters S.H."/>
            <person name="Heuer A."/>
            <person name="Rast P."/>
            <person name="Oberbeckmann S."/>
            <person name="Bunk B."/>
            <person name="Jeske O."/>
            <person name="Meyerdierks A."/>
            <person name="Storesund J.E."/>
            <person name="Kallscheuer N."/>
            <person name="Luecker S."/>
            <person name="Lage O.M."/>
            <person name="Pohl T."/>
            <person name="Merkel B.J."/>
            <person name="Hornburger P."/>
            <person name="Mueller R.-W."/>
            <person name="Bruemmer F."/>
            <person name="Labrenz M."/>
            <person name="Spormann A.M."/>
            <person name="Op Den Camp H."/>
            <person name="Overmann J."/>
            <person name="Amann R."/>
            <person name="Jetten M.S.M."/>
            <person name="Mascher T."/>
            <person name="Medema M.H."/>
            <person name="Devos D.P."/>
            <person name="Kaster A.-K."/>
            <person name="Ovreas L."/>
            <person name="Rohde M."/>
            <person name="Galperin M.Y."/>
            <person name="Jogler C."/>
        </authorList>
    </citation>
    <scope>NUCLEOTIDE SEQUENCE [LARGE SCALE GENOMIC DNA]</scope>
    <source>
        <strain evidence="2 3">CA85</strain>
    </source>
</reference>
<dbReference type="Pfam" id="PF07596">
    <property type="entry name" value="SBP_bac_10"/>
    <property type="match status" value="1"/>
</dbReference>
<evidence type="ECO:0000313" key="3">
    <source>
        <dbReference type="Proteomes" id="UP000318053"/>
    </source>
</evidence>
<dbReference type="Pfam" id="PF07963">
    <property type="entry name" value="N_methyl"/>
    <property type="match status" value="1"/>
</dbReference>
<sequence>MKRCLSKWNPGFTLVELLVVIAIIGVLVGLLLPAVQAAREAARRMQCSNNMKQLGLAIQNYHSAYNQIPAAATHFHGYNNNATYPQVSGLMFLMPFMEMGALHDAFSQDAKNAAPNSYLWDSPSLQAAGPQAAFICPSAANGDSTEINNISKSLYVFCLGDAMWHNAKSDASEGMAIAKIDIRSMWVSALASNMNANKRRFRDILDGLSRTIAMSEVVGAPRDLALVRGDVANFNGMYDGTTASAAPCLTVPMTPDRLSYVTPADCWRGLILGDGRAINSRFTTTLSPNSPSCAYAGNNDSWGTFAPTSHHQGGVQTLLFDGAVRFVSDSIDSGNLNSYQVKSGESPYGVWGAMGSPQGNETVSLE</sequence>
<dbReference type="PANTHER" id="PTHR30093:SF2">
    <property type="entry name" value="TYPE II SECRETION SYSTEM PROTEIN H"/>
    <property type="match status" value="1"/>
</dbReference>